<dbReference type="Proteomes" id="UP000253345">
    <property type="component" value="Unassembled WGS sequence"/>
</dbReference>
<dbReference type="Gene3D" id="1.10.220.30">
    <property type="match status" value="1"/>
</dbReference>
<keyword evidence="2" id="KW-0966">Cell projection</keyword>
<feature type="coiled-coil region" evidence="1">
    <location>
        <begin position="64"/>
        <end position="102"/>
    </location>
</feature>
<accession>A0A368YUC3</accession>
<evidence type="ECO:0000313" key="3">
    <source>
        <dbReference type="Proteomes" id="UP000253345"/>
    </source>
</evidence>
<protein>
    <submittedName>
        <fullName evidence="2">Flagellar motility protein MotE (MotC chaperone)</fullName>
    </submittedName>
</protein>
<keyword evidence="2" id="KW-0282">Flagellum</keyword>
<organism evidence="2 3">
    <name type="scientific">Paracoccus lutimaris</name>
    <dbReference type="NCBI Taxonomy" id="1490030"/>
    <lineage>
        <taxon>Bacteria</taxon>
        <taxon>Pseudomonadati</taxon>
        <taxon>Pseudomonadota</taxon>
        <taxon>Alphaproteobacteria</taxon>
        <taxon>Rhodobacterales</taxon>
        <taxon>Paracoccaceae</taxon>
        <taxon>Paracoccus</taxon>
    </lineage>
</organism>
<gene>
    <name evidence="2" type="ORF">DFP89_11170</name>
</gene>
<dbReference type="SUPFAM" id="SSF158791">
    <property type="entry name" value="MgtE N-terminal domain-like"/>
    <property type="match status" value="1"/>
</dbReference>
<name>A0A368YUC3_9RHOB</name>
<dbReference type="EMBL" id="QPJL01000011">
    <property type="protein sequence ID" value="RCW82866.1"/>
    <property type="molecule type" value="Genomic_DNA"/>
</dbReference>
<sequence length="180" mass="19581">MRRPVLSVIGGILVLAAAGQAVMLMDGFSRLTANAEPSELMAGCTDVPEAVALAETLRERSLRLDGYMKELDRKKAEINFAEKQLTEKLVELRKVKQQLAQRDAGQRQSVTEDISRLIAVYDQMKPEQAAMVLSNLPPDFAAQILVRVQPETGARIMASVEPGQAAVLTSYMGAVRAAAK</sequence>
<keyword evidence="1" id="KW-0175">Coiled coil</keyword>
<dbReference type="AlphaFoldDB" id="A0A368YUC3"/>
<reference evidence="2 3" key="1">
    <citation type="submission" date="2018-07" db="EMBL/GenBank/DDBJ databases">
        <title>Genomic Encyclopedia of Type Strains, Phase III (KMG-III): the genomes of soil and plant-associated and newly described type strains.</title>
        <authorList>
            <person name="Whitman W."/>
        </authorList>
    </citation>
    <scope>NUCLEOTIDE SEQUENCE [LARGE SCALE GENOMIC DNA]</scope>
    <source>
        <strain evidence="2 3">CECT 8525</strain>
    </source>
</reference>
<comment type="caution">
    <text evidence="2">The sequence shown here is derived from an EMBL/GenBank/DDBJ whole genome shotgun (WGS) entry which is preliminary data.</text>
</comment>
<evidence type="ECO:0000256" key="1">
    <source>
        <dbReference type="SAM" id="Coils"/>
    </source>
</evidence>
<keyword evidence="2" id="KW-0969">Cilium</keyword>
<proteinExistence type="predicted"/>
<evidence type="ECO:0000313" key="2">
    <source>
        <dbReference type="EMBL" id="RCW82866.1"/>
    </source>
</evidence>
<dbReference type="OrthoDB" id="9791432at2"/>
<keyword evidence="3" id="KW-1185">Reference proteome</keyword>